<dbReference type="EMBL" id="CP001779">
    <property type="protein sequence ID" value="ACZ01757.1"/>
    <property type="molecule type" value="Genomic_DNA"/>
</dbReference>
<keyword evidence="9" id="KW-1185">Reference proteome</keyword>
<evidence type="ECO:0000313" key="8">
    <source>
        <dbReference type="EMBL" id="ACZ01757.1"/>
    </source>
</evidence>
<dbReference type="AlphaFoldDB" id="D1AVJ7"/>
<dbReference type="Proteomes" id="UP000002072">
    <property type="component" value="Chromosome"/>
</dbReference>
<evidence type="ECO:0000256" key="1">
    <source>
        <dbReference type="ARBA" id="ARBA00001165"/>
    </source>
</evidence>
<comment type="catalytic activity">
    <reaction evidence="1 7">
        <text>D-glucuronate = D-fructuronate</text>
        <dbReference type="Rhea" id="RHEA:13049"/>
        <dbReference type="ChEBI" id="CHEBI:58720"/>
        <dbReference type="ChEBI" id="CHEBI:59863"/>
        <dbReference type="EC" id="5.3.1.12"/>
    </reaction>
</comment>
<dbReference type="HOGENOM" id="CLU_044465_1_0_0"/>
<dbReference type="STRING" id="519441.Smon_1307"/>
<reference evidence="8 9" key="1">
    <citation type="journal article" date="2009" name="Stand. Genomic Sci.">
        <title>Complete genome sequence of Streptobacillus moniliformis type strain (9901T).</title>
        <authorList>
            <person name="Nolan M."/>
            <person name="Gronow S."/>
            <person name="Lapidus A."/>
            <person name="Ivanova N."/>
            <person name="Copeland A."/>
            <person name="Lucas S."/>
            <person name="Del Rio T.G."/>
            <person name="Chen F."/>
            <person name="Tice H."/>
            <person name="Pitluck S."/>
            <person name="Cheng J.F."/>
            <person name="Sims D."/>
            <person name="Meincke L."/>
            <person name="Bruce D."/>
            <person name="Goodwin L."/>
            <person name="Brettin T."/>
            <person name="Han C."/>
            <person name="Detter J.C."/>
            <person name="Ovchinikova G."/>
            <person name="Pati A."/>
            <person name="Mavromatis K."/>
            <person name="Mikhailova N."/>
            <person name="Chen A."/>
            <person name="Palaniappan K."/>
            <person name="Land M."/>
            <person name="Hauser L."/>
            <person name="Chang Y.J."/>
            <person name="Jeffries C.D."/>
            <person name="Rohde M."/>
            <person name="Sproer C."/>
            <person name="Goker M."/>
            <person name="Bristow J."/>
            <person name="Eisen J.A."/>
            <person name="Markowitz V."/>
            <person name="Hugenholtz P."/>
            <person name="Kyrpides N.C."/>
            <person name="Klenk H.P."/>
            <person name="Chain P."/>
        </authorList>
    </citation>
    <scope>NUCLEOTIDE SEQUENCE [LARGE SCALE GENOMIC DNA]</scope>
    <source>
        <strain evidence="9">ATCC 14647 / DSM 12112 / NCTC 10651 / 9901</strain>
    </source>
</reference>
<evidence type="ECO:0000256" key="2">
    <source>
        <dbReference type="ARBA" id="ARBA00004892"/>
    </source>
</evidence>
<comment type="pathway">
    <text evidence="2 7">Carbohydrate metabolism; pentose and glucuronate interconversion.</text>
</comment>
<dbReference type="KEGG" id="smf:Smon_1307"/>
<gene>
    <name evidence="7" type="primary">uxaC</name>
    <name evidence="8" type="ordered locus">Smon_1307</name>
</gene>
<dbReference type="InterPro" id="IPR032466">
    <property type="entry name" value="Metal_Hydrolase"/>
</dbReference>
<keyword evidence="6 7" id="KW-0413">Isomerase</keyword>
<dbReference type="HAMAP" id="MF_00675">
    <property type="entry name" value="UxaC"/>
    <property type="match status" value="1"/>
</dbReference>
<dbReference type="Gene3D" id="3.20.20.140">
    <property type="entry name" value="Metal-dependent hydrolases"/>
    <property type="match status" value="1"/>
</dbReference>
<comment type="similarity">
    <text evidence="3 7">Belongs to the metallo-dependent hydrolases superfamily. Uronate isomerase family.</text>
</comment>
<dbReference type="InterPro" id="IPR003766">
    <property type="entry name" value="Uronate_isomerase"/>
</dbReference>
<dbReference type="GO" id="GO:0019698">
    <property type="term" value="P:D-galacturonate catabolic process"/>
    <property type="evidence" value="ECO:0007669"/>
    <property type="project" value="TreeGrafter"/>
</dbReference>
<dbReference type="Pfam" id="PF02614">
    <property type="entry name" value="UxaC"/>
    <property type="match status" value="1"/>
</dbReference>
<protein>
    <recommendedName>
        <fullName evidence="5 7">Uronate isomerase</fullName>
        <ecNumber evidence="4 7">5.3.1.12</ecNumber>
    </recommendedName>
    <alternativeName>
        <fullName evidence="7">Glucuronate isomerase</fullName>
    </alternativeName>
    <alternativeName>
        <fullName evidence="7">Uronic isomerase</fullName>
    </alternativeName>
</protein>
<dbReference type="NCBIfam" id="NF002794">
    <property type="entry name" value="PRK02925.1"/>
    <property type="match status" value="1"/>
</dbReference>
<evidence type="ECO:0000256" key="7">
    <source>
        <dbReference type="HAMAP-Rule" id="MF_00675"/>
    </source>
</evidence>
<dbReference type="GO" id="GO:0042840">
    <property type="term" value="P:D-glucuronate catabolic process"/>
    <property type="evidence" value="ECO:0007669"/>
    <property type="project" value="TreeGrafter"/>
</dbReference>
<dbReference type="RefSeq" id="WP_012859303.1">
    <property type="nucleotide sequence ID" value="NC_013515.1"/>
</dbReference>
<proteinExistence type="inferred from homology"/>
<name>D1AVJ7_STRM9</name>
<dbReference type="GeneID" id="29673006"/>
<evidence type="ECO:0000313" key="9">
    <source>
        <dbReference type="Proteomes" id="UP000002072"/>
    </source>
</evidence>
<sequence>MTFITNNFMLHNDISKKLYNIAKDKKIIDYHCHLDPKLIAEDKEFEDITEIWLLGDHYKWRAMRANGVSETNITGNVSNKEKFKAWAYTLESTLGNPLFHWSAMELKKYFDIDELLNGENWEEIWERANKVIKDKKLSPKKLIEISNVEYVCTTDGPLDDLRYHDEIKKDTNFKVRVEPGFRPDAFFNLRSEIFLMYVDKLSEITGKKINTYDEYIEAMYERITYFNDKGCNISDHGISKLEFTKYSKEEVEDIFTKVLNKESITDIEYMKYLTAFFIDLSKKYKELGWVMQLHFGAIRNNDVTLLKTIGFDAGSDSIMDQGNVAKNLNLLLSLMKENNSLPKFIIYNLDPSQNNIVACSLANFSSNLPKGYLQYGSGWWFNDTKEGMLRQLKSLADQGLLMNFVGMLTDSRSFVSYIRHDYFRRILCEFIGDLVIKGEIPNDDRLLRKLIENISYKNALEYFGLE</sequence>
<dbReference type="eggNOG" id="COG1904">
    <property type="taxonomic scope" value="Bacteria"/>
</dbReference>
<dbReference type="EC" id="5.3.1.12" evidence="4 7"/>
<accession>D1AVJ7</accession>
<evidence type="ECO:0000256" key="3">
    <source>
        <dbReference type="ARBA" id="ARBA00008397"/>
    </source>
</evidence>
<evidence type="ECO:0000256" key="5">
    <source>
        <dbReference type="ARBA" id="ARBA00020555"/>
    </source>
</evidence>
<dbReference type="PANTHER" id="PTHR30068">
    <property type="entry name" value="URONATE ISOMERASE"/>
    <property type="match status" value="1"/>
</dbReference>
<evidence type="ECO:0000256" key="4">
    <source>
        <dbReference type="ARBA" id="ARBA00012546"/>
    </source>
</evidence>
<dbReference type="UniPathway" id="UPA00246"/>
<dbReference type="Gene3D" id="1.10.2020.10">
    <property type="entry name" value="uronate isomerase, domain 2, chain A"/>
    <property type="match status" value="1"/>
</dbReference>
<dbReference type="PANTHER" id="PTHR30068:SF4">
    <property type="entry name" value="URONATE ISOMERASE"/>
    <property type="match status" value="1"/>
</dbReference>
<evidence type="ECO:0000256" key="6">
    <source>
        <dbReference type="ARBA" id="ARBA00023235"/>
    </source>
</evidence>
<organism evidence="8 9">
    <name type="scientific">Streptobacillus moniliformis (strain ATCC 14647 / DSM 12112 / NCTC 10651 / 9901)</name>
    <dbReference type="NCBI Taxonomy" id="519441"/>
    <lineage>
        <taxon>Bacteria</taxon>
        <taxon>Fusobacteriati</taxon>
        <taxon>Fusobacteriota</taxon>
        <taxon>Fusobacteriia</taxon>
        <taxon>Fusobacteriales</taxon>
        <taxon>Leptotrichiaceae</taxon>
        <taxon>Streptobacillus</taxon>
    </lineage>
</organism>
<comment type="catalytic activity">
    <reaction evidence="7">
        <text>aldehydo-D-galacturonate = keto-D-tagaturonate</text>
        <dbReference type="Rhea" id="RHEA:27702"/>
        <dbReference type="ChEBI" id="CHEBI:12952"/>
        <dbReference type="ChEBI" id="CHEBI:17886"/>
    </reaction>
</comment>
<dbReference type="GO" id="GO:0008880">
    <property type="term" value="F:glucuronate isomerase activity"/>
    <property type="evidence" value="ECO:0007669"/>
    <property type="project" value="UniProtKB-UniRule"/>
</dbReference>
<dbReference type="OrthoDB" id="9766564at2"/>
<dbReference type="SUPFAM" id="SSF51556">
    <property type="entry name" value="Metallo-dependent hydrolases"/>
    <property type="match status" value="1"/>
</dbReference>